<dbReference type="Pfam" id="PF03480">
    <property type="entry name" value="DctP"/>
    <property type="match status" value="1"/>
</dbReference>
<keyword evidence="2" id="KW-0813">Transport</keyword>
<organism evidence="5 6">
    <name type="scientific">Propionivibrio dicarboxylicus</name>
    <dbReference type="NCBI Taxonomy" id="83767"/>
    <lineage>
        <taxon>Bacteria</taxon>
        <taxon>Pseudomonadati</taxon>
        <taxon>Pseudomonadota</taxon>
        <taxon>Betaproteobacteria</taxon>
        <taxon>Rhodocyclales</taxon>
        <taxon>Rhodocyclaceae</taxon>
        <taxon>Propionivibrio</taxon>
    </lineage>
</organism>
<dbReference type="Gene3D" id="3.40.190.170">
    <property type="entry name" value="Bacterial extracellular solute-binding protein, family 7"/>
    <property type="match status" value="1"/>
</dbReference>
<dbReference type="NCBIfam" id="NF037995">
    <property type="entry name" value="TRAP_S1"/>
    <property type="match status" value="1"/>
</dbReference>
<keyword evidence="6" id="KW-1185">Reference proteome</keyword>
<evidence type="ECO:0000313" key="6">
    <source>
        <dbReference type="Proteomes" id="UP000198607"/>
    </source>
</evidence>
<evidence type="ECO:0000256" key="2">
    <source>
        <dbReference type="ARBA" id="ARBA00022448"/>
    </source>
</evidence>
<accession>A0A1G8HTC7</accession>
<dbReference type="Proteomes" id="UP000198607">
    <property type="component" value="Unassembled WGS sequence"/>
</dbReference>
<dbReference type="GO" id="GO:0030288">
    <property type="term" value="C:outer membrane-bounded periplasmic space"/>
    <property type="evidence" value="ECO:0007669"/>
    <property type="project" value="InterPro"/>
</dbReference>
<dbReference type="AlphaFoldDB" id="A0A1G8HTC7"/>
<reference evidence="5 6" key="1">
    <citation type="submission" date="2016-10" db="EMBL/GenBank/DDBJ databases">
        <authorList>
            <person name="de Groot N.N."/>
        </authorList>
    </citation>
    <scope>NUCLEOTIDE SEQUENCE [LARGE SCALE GENOMIC DNA]</scope>
    <source>
        <strain evidence="5 6">DSM 5885</strain>
    </source>
</reference>
<dbReference type="InterPro" id="IPR004682">
    <property type="entry name" value="TRAP_DctP"/>
</dbReference>
<dbReference type="InterPro" id="IPR018389">
    <property type="entry name" value="DctP_fam"/>
</dbReference>
<dbReference type="STRING" id="83767.SAMN05660652_02841"/>
<dbReference type="PIRSF" id="PIRSF006470">
    <property type="entry name" value="DctB"/>
    <property type="match status" value="1"/>
</dbReference>
<evidence type="ECO:0000313" key="5">
    <source>
        <dbReference type="EMBL" id="SDI09879.1"/>
    </source>
</evidence>
<gene>
    <name evidence="5" type="ORF">SAMN05660652_02841</name>
</gene>
<keyword evidence="3 4" id="KW-0732">Signal</keyword>
<keyword evidence="5" id="KW-0675">Receptor</keyword>
<dbReference type="PANTHER" id="PTHR33376:SF7">
    <property type="entry name" value="C4-DICARBOXYLATE-BINDING PROTEIN DCTB"/>
    <property type="match status" value="1"/>
</dbReference>
<dbReference type="GO" id="GO:0055085">
    <property type="term" value="P:transmembrane transport"/>
    <property type="evidence" value="ECO:0007669"/>
    <property type="project" value="InterPro"/>
</dbReference>
<dbReference type="NCBIfam" id="TIGR00787">
    <property type="entry name" value="dctP"/>
    <property type="match status" value="1"/>
</dbReference>
<dbReference type="PANTHER" id="PTHR33376">
    <property type="match status" value="1"/>
</dbReference>
<evidence type="ECO:0000256" key="1">
    <source>
        <dbReference type="ARBA" id="ARBA00009023"/>
    </source>
</evidence>
<dbReference type="CDD" id="cd13679">
    <property type="entry name" value="PBP2_TRAP_YiaO_like"/>
    <property type="match status" value="1"/>
</dbReference>
<dbReference type="RefSeq" id="WP_218122757.1">
    <property type="nucleotide sequence ID" value="NZ_FNCY01000013.1"/>
</dbReference>
<feature type="signal peptide" evidence="4">
    <location>
        <begin position="1"/>
        <end position="27"/>
    </location>
</feature>
<feature type="chain" id="PRO_5011758617" evidence="4">
    <location>
        <begin position="28"/>
        <end position="340"/>
    </location>
</feature>
<evidence type="ECO:0000256" key="4">
    <source>
        <dbReference type="SAM" id="SignalP"/>
    </source>
</evidence>
<name>A0A1G8HTC7_9RHOO</name>
<sequence>MRMNRLIDGVLALTACLALSAAGGASAQEIQERTIKFGHLNNTDHPISMGVRKFGELIAAKSDGKLKLKEYPASQLGSDMQQQGALRGGTQEMSAPASTSLAGIVREFGLLDFPFAVSNSAQADALLDGPLGKALMAKLPEKGLVALGFWELGFRNVTNSKRPIAKADDLVGLKLRVIPNEVFVQSFKALGVNPVPMPISEVYTAMETKAIDGHENPFSVIHSNKFYEVQKFVSATNHVYGANILLVSKKFWDKLSLTEQKILQDSMKEAIAYERTMSRATATKSVAELQAAGMQYSELPPAELAKMAATVKPVTDKFAADYDPAIMKIYREELAKARKL</sequence>
<dbReference type="EMBL" id="FNCY01000013">
    <property type="protein sequence ID" value="SDI09879.1"/>
    <property type="molecule type" value="Genomic_DNA"/>
</dbReference>
<comment type="similarity">
    <text evidence="1">Belongs to the bacterial solute-binding protein 7 family.</text>
</comment>
<dbReference type="InterPro" id="IPR038404">
    <property type="entry name" value="TRAP_DctP_sf"/>
</dbReference>
<evidence type="ECO:0000256" key="3">
    <source>
        <dbReference type="ARBA" id="ARBA00022729"/>
    </source>
</evidence>
<protein>
    <submittedName>
        <fullName evidence="5">Tripartite ATP-independent transporter solute receptor, DctP family</fullName>
    </submittedName>
</protein>
<proteinExistence type="inferred from homology"/>